<evidence type="ECO:0000256" key="1">
    <source>
        <dbReference type="SAM" id="MobiDB-lite"/>
    </source>
</evidence>
<dbReference type="InterPro" id="IPR024134">
    <property type="entry name" value="SOD_Cu/Zn_/chaperone"/>
</dbReference>
<evidence type="ECO:0000313" key="5">
    <source>
        <dbReference type="Proteomes" id="UP001521222"/>
    </source>
</evidence>
<dbReference type="InterPro" id="IPR036423">
    <property type="entry name" value="SOD-like_Cu/Zn_dom_sf"/>
</dbReference>
<proteinExistence type="predicted"/>
<dbReference type="PANTHER" id="PTHR10003">
    <property type="entry name" value="SUPEROXIDE DISMUTASE CU-ZN -RELATED"/>
    <property type="match status" value="1"/>
</dbReference>
<protein>
    <submittedName>
        <fullName evidence="4">Cell surface superoxide dismutase [Cu-Zn] 4</fullName>
    </submittedName>
</protein>
<feature type="signal peptide" evidence="2">
    <location>
        <begin position="1"/>
        <end position="17"/>
    </location>
</feature>
<dbReference type="Gene3D" id="2.60.40.200">
    <property type="entry name" value="Superoxide dismutase, copper/zinc binding domain"/>
    <property type="match status" value="1"/>
</dbReference>
<dbReference type="EMBL" id="JAKIXB020000010">
    <property type="protein sequence ID" value="KAL1604458.1"/>
    <property type="molecule type" value="Genomic_DNA"/>
</dbReference>
<dbReference type="Pfam" id="PF00080">
    <property type="entry name" value="Sod_Cu"/>
    <property type="match status" value="1"/>
</dbReference>
<feature type="domain" description="Superoxide dismutase copper/zinc binding" evidence="3">
    <location>
        <begin position="49"/>
        <end position="167"/>
    </location>
</feature>
<keyword evidence="2" id="KW-0732">Signal</keyword>
<organism evidence="4 5">
    <name type="scientific">Nothophoma quercina</name>
    <dbReference type="NCBI Taxonomy" id="749835"/>
    <lineage>
        <taxon>Eukaryota</taxon>
        <taxon>Fungi</taxon>
        <taxon>Dikarya</taxon>
        <taxon>Ascomycota</taxon>
        <taxon>Pezizomycotina</taxon>
        <taxon>Dothideomycetes</taxon>
        <taxon>Pleosporomycetidae</taxon>
        <taxon>Pleosporales</taxon>
        <taxon>Pleosporineae</taxon>
        <taxon>Didymellaceae</taxon>
        <taxon>Nothophoma</taxon>
    </lineage>
</organism>
<evidence type="ECO:0000259" key="3">
    <source>
        <dbReference type="Pfam" id="PF00080"/>
    </source>
</evidence>
<dbReference type="SUPFAM" id="SSF49329">
    <property type="entry name" value="Cu,Zn superoxide dismutase-like"/>
    <property type="match status" value="1"/>
</dbReference>
<accession>A0ABR3RJJ2</accession>
<reference evidence="4 5" key="1">
    <citation type="submission" date="2024-02" db="EMBL/GenBank/DDBJ databases">
        <title>De novo assembly and annotation of 12 fungi associated with fruit tree decline syndrome in Ontario, Canada.</title>
        <authorList>
            <person name="Sulman M."/>
            <person name="Ellouze W."/>
            <person name="Ilyukhin E."/>
        </authorList>
    </citation>
    <scope>NUCLEOTIDE SEQUENCE [LARGE SCALE GENOMIC DNA]</scope>
    <source>
        <strain evidence="4 5">M97-236</strain>
    </source>
</reference>
<gene>
    <name evidence="4" type="primary">SOD4</name>
    <name evidence="4" type="ORF">SLS59_003650</name>
</gene>
<feature type="chain" id="PRO_5046192301" evidence="2">
    <location>
        <begin position="18"/>
        <end position="271"/>
    </location>
</feature>
<feature type="region of interest" description="Disordered" evidence="1">
    <location>
        <begin position="216"/>
        <end position="237"/>
    </location>
</feature>
<evidence type="ECO:0000256" key="2">
    <source>
        <dbReference type="SAM" id="SignalP"/>
    </source>
</evidence>
<dbReference type="InterPro" id="IPR001424">
    <property type="entry name" value="SOD_Cu_Zn_dom"/>
</dbReference>
<comment type="caution">
    <text evidence="4">The sequence shown here is derived from an EMBL/GenBank/DDBJ whole genome shotgun (WGS) entry which is preliminary data.</text>
</comment>
<keyword evidence="5" id="KW-1185">Reference proteome</keyword>
<sequence>MRTSVLSLIAAASAVTAQSSTVVPAPVVSGNPKGASYIATLPEQKKYTVRGSVAAVSAEDGNGVKFTVSISGLPAEGGPFMYHLHEKPVPSDGNCTGTGAHLDPYKRGEVPICDASKPETCQTGDLSGKFGNITAQEWSQEYVDLYSATNPSSNAYFGNLSVVVHLSNKTRIACANFTQISAGEEGGYPVSSVSIPLSTGVSSGYALPTGSGGYNSSASATPTGSASPTTAVPVAPSTASSSAPAEFTAAAGKLASGVAGAIFAAAAALFL</sequence>
<evidence type="ECO:0000313" key="4">
    <source>
        <dbReference type="EMBL" id="KAL1604458.1"/>
    </source>
</evidence>
<name>A0ABR3RJJ2_9PLEO</name>
<dbReference type="Proteomes" id="UP001521222">
    <property type="component" value="Unassembled WGS sequence"/>
</dbReference>